<name>A0ABP3IX27_9ACTN</name>
<dbReference type="InterPro" id="IPR023849">
    <property type="entry name" value="TQXA_dom"/>
</dbReference>
<comment type="caution">
    <text evidence="6">The sequence shown here is derived from an EMBL/GenBank/DDBJ whole genome shotgun (WGS) entry which is preliminary data.</text>
</comment>
<dbReference type="Pfam" id="PF08341">
    <property type="entry name" value="TED"/>
    <property type="match status" value="1"/>
</dbReference>
<keyword evidence="2" id="KW-0472">Membrane</keyword>
<feature type="signal peptide" evidence="3">
    <location>
        <begin position="1"/>
        <end position="32"/>
    </location>
</feature>
<reference evidence="7" key="1">
    <citation type="journal article" date="2019" name="Int. J. Syst. Evol. Microbiol.">
        <title>The Global Catalogue of Microorganisms (GCM) 10K type strain sequencing project: providing services to taxonomists for standard genome sequencing and annotation.</title>
        <authorList>
            <consortium name="The Broad Institute Genomics Platform"/>
            <consortium name="The Broad Institute Genome Sequencing Center for Infectious Disease"/>
            <person name="Wu L."/>
            <person name="Ma J."/>
        </authorList>
    </citation>
    <scope>NUCLEOTIDE SEQUENCE [LARGE SCALE GENOMIC DNA]</scope>
    <source>
        <strain evidence="7">JCM 4788</strain>
    </source>
</reference>
<evidence type="ECO:0000259" key="4">
    <source>
        <dbReference type="Pfam" id="PF05506"/>
    </source>
</evidence>
<evidence type="ECO:0000313" key="7">
    <source>
        <dbReference type="Proteomes" id="UP001500879"/>
    </source>
</evidence>
<feature type="transmembrane region" description="Helical" evidence="2">
    <location>
        <begin position="464"/>
        <end position="483"/>
    </location>
</feature>
<dbReference type="Proteomes" id="UP001500879">
    <property type="component" value="Unassembled WGS sequence"/>
</dbReference>
<accession>A0ABP3IX27</accession>
<feature type="region of interest" description="Disordered" evidence="1">
    <location>
        <begin position="405"/>
        <end position="461"/>
    </location>
</feature>
<dbReference type="NCBIfam" id="TIGR03934">
    <property type="entry name" value="TQXA_dom"/>
    <property type="match status" value="1"/>
</dbReference>
<evidence type="ECO:0000256" key="1">
    <source>
        <dbReference type="SAM" id="MobiDB-lite"/>
    </source>
</evidence>
<sequence length="493" mass="49242">MSSVLRRGSACLATAALAVALAVAGAVGPAGAAVVEEGPQDAGGVAATLGGEMTAKAWAHVKGGSRPGNVMAGLFEMKVDGGGTLQTYCVDVNTGTVNGAAYKEVGWSESSLQNNPRAGKIRWILQNSYPRVDDLAALARKSGAGTLDADLAAAGTQVAIWRYSDGAKVEANDPAAEKLADYLYENAEDLKEPAASLSLGPLAVSGRPGTRIGPVTVRTNADGVTVTPSGDAGPRNVKIVDKAGRPVTTTTDGGRLYFDVPAGTPDGGASFTAAVNTEVPVGRAFIGDRIRTQTMILAGSSRSAATAVATVQWARKGAVPAVSARKKCAEGGLEVAAGNRGDKPYAVVIDGRKHRVGPGRSRTVLVKAAEDRPYRITVTGPGGFSRTFSGVLDCRTGAPEVTTATAVGDTTGGAGPSPSGSGPGTGSPGSAPAGGSGSPGRSGLPEPDADSDLAVTGSRGASPATVGVAAALVVLGGTAVFLLRRKRTAATDE</sequence>
<dbReference type="InterPro" id="IPR008475">
    <property type="entry name" value="PLipase_C_C"/>
</dbReference>
<dbReference type="Gene3D" id="1.10.150.480">
    <property type="match status" value="1"/>
</dbReference>
<dbReference type="EMBL" id="BAAABX010000065">
    <property type="protein sequence ID" value="GAA0431251.1"/>
    <property type="molecule type" value="Genomic_DNA"/>
</dbReference>
<evidence type="ECO:0000256" key="3">
    <source>
        <dbReference type="SAM" id="SignalP"/>
    </source>
</evidence>
<organism evidence="6 7">
    <name type="scientific">Streptomyces luteireticuli</name>
    <dbReference type="NCBI Taxonomy" id="173858"/>
    <lineage>
        <taxon>Bacteria</taxon>
        <taxon>Bacillati</taxon>
        <taxon>Actinomycetota</taxon>
        <taxon>Actinomycetes</taxon>
        <taxon>Kitasatosporales</taxon>
        <taxon>Streptomycetaceae</taxon>
        <taxon>Streptomyces</taxon>
    </lineage>
</organism>
<keyword evidence="3" id="KW-0732">Signal</keyword>
<proteinExistence type="predicted"/>
<keyword evidence="2" id="KW-0812">Transmembrane</keyword>
<evidence type="ECO:0000313" key="6">
    <source>
        <dbReference type="EMBL" id="GAA0431251.1"/>
    </source>
</evidence>
<feature type="domain" description="Thioester" evidence="5">
    <location>
        <begin position="87"/>
        <end position="188"/>
    </location>
</feature>
<evidence type="ECO:0000259" key="5">
    <source>
        <dbReference type="Pfam" id="PF08341"/>
    </source>
</evidence>
<dbReference type="InterPro" id="IPR013552">
    <property type="entry name" value="Thioester_dom"/>
</dbReference>
<gene>
    <name evidence="6" type="ORF">GCM10010357_61140</name>
</gene>
<keyword evidence="7" id="KW-1185">Reference proteome</keyword>
<feature type="compositionally biased region" description="Gly residues" evidence="1">
    <location>
        <begin position="410"/>
        <end position="440"/>
    </location>
</feature>
<dbReference type="Pfam" id="PF05506">
    <property type="entry name" value="PLipase_C_C"/>
    <property type="match status" value="1"/>
</dbReference>
<protein>
    <submittedName>
        <fullName evidence="6">TQXA domain-containing protein</fullName>
    </submittedName>
</protein>
<keyword evidence="2" id="KW-1133">Transmembrane helix</keyword>
<feature type="chain" id="PRO_5046104308" evidence="3">
    <location>
        <begin position="33"/>
        <end position="493"/>
    </location>
</feature>
<evidence type="ECO:0000256" key="2">
    <source>
        <dbReference type="SAM" id="Phobius"/>
    </source>
</evidence>
<dbReference type="RefSeq" id="WP_344031322.1">
    <property type="nucleotide sequence ID" value="NZ_BAAABX010000065.1"/>
</dbReference>
<feature type="domain" description="Bacterial phospholipase C C-terminal" evidence="4">
    <location>
        <begin position="320"/>
        <end position="390"/>
    </location>
</feature>